<proteinExistence type="predicted"/>
<gene>
    <name evidence="1" type="ORF">Ahy_B05g074658</name>
</gene>
<evidence type="ECO:0000313" key="1">
    <source>
        <dbReference type="EMBL" id="RYR07326.1"/>
    </source>
</evidence>
<comment type="caution">
    <text evidence="1">The sequence shown here is derived from an EMBL/GenBank/DDBJ whole genome shotgun (WGS) entry which is preliminary data.</text>
</comment>
<protein>
    <submittedName>
        <fullName evidence="1">Uncharacterized protein</fullName>
    </submittedName>
</protein>
<name>A0A444YZI2_ARAHY</name>
<accession>A0A444YZI2</accession>
<evidence type="ECO:0000313" key="2">
    <source>
        <dbReference type="Proteomes" id="UP000289738"/>
    </source>
</evidence>
<reference evidence="1 2" key="1">
    <citation type="submission" date="2019-01" db="EMBL/GenBank/DDBJ databases">
        <title>Sequencing of cultivated peanut Arachis hypogaea provides insights into genome evolution and oil improvement.</title>
        <authorList>
            <person name="Chen X."/>
        </authorList>
    </citation>
    <scope>NUCLEOTIDE SEQUENCE [LARGE SCALE GENOMIC DNA]</scope>
    <source>
        <strain evidence="2">cv. Fuhuasheng</strain>
        <tissue evidence="1">Leaves</tissue>
    </source>
</reference>
<dbReference type="EMBL" id="SDMP01000015">
    <property type="protein sequence ID" value="RYR07326.1"/>
    <property type="molecule type" value="Genomic_DNA"/>
</dbReference>
<dbReference type="AlphaFoldDB" id="A0A444YZI2"/>
<sequence length="68" mass="7822">MPSQKKISEVQALQIDLADETGIRPKETNELISLQVGNKDVLGYIKQDQKNYLRSKRKRDLAYDEADD</sequence>
<organism evidence="1 2">
    <name type="scientific">Arachis hypogaea</name>
    <name type="common">Peanut</name>
    <dbReference type="NCBI Taxonomy" id="3818"/>
    <lineage>
        <taxon>Eukaryota</taxon>
        <taxon>Viridiplantae</taxon>
        <taxon>Streptophyta</taxon>
        <taxon>Embryophyta</taxon>
        <taxon>Tracheophyta</taxon>
        <taxon>Spermatophyta</taxon>
        <taxon>Magnoliopsida</taxon>
        <taxon>eudicotyledons</taxon>
        <taxon>Gunneridae</taxon>
        <taxon>Pentapetalae</taxon>
        <taxon>rosids</taxon>
        <taxon>fabids</taxon>
        <taxon>Fabales</taxon>
        <taxon>Fabaceae</taxon>
        <taxon>Papilionoideae</taxon>
        <taxon>50 kb inversion clade</taxon>
        <taxon>dalbergioids sensu lato</taxon>
        <taxon>Dalbergieae</taxon>
        <taxon>Pterocarpus clade</taxon>
        <taxon>Arachis</taxon>
    </lineage>
</organism>
<dbReference type="Proteomes" id="UP000289738">
    <property type="component" value="Chromosome B05"/>
</dbReference>
<keyword evidence="2" id="KW-1185">Reference proteome</keyword>